<organism evidence="3 4">
    <name type="scientific">Tetradesmus obliquus</name>
    <name type="common">Green alga</name>
    <name type="synonym">Acutodesmus obliquus</name>
    <dbReference type="NCBI Taxonomy" id="3088"/>
    <lineage>
        <taxon>Eukaryota</taxon>
        <taxon>Viridiplantae</taxon>
        <taxon>Chlorophyta</taxon>
        <taxon>core chlorophytes</taxon>
        <taxon>Chlorophyceae</taxon>
        <taxon>CS clade</taxon>
        <taxon>Sphaeropleales</taxon>
        <taxon>Scenedesmaceae</taxon>
        <taxon>Tetradesmus</taxon>
    </lineage>
</organism>
<dbReference type="STRING" id="3088.A0A383VAU4"/>
<dbReference type="EMBL" id="FNXT01000198">
    <property type="protein sequence ID" value="SZX62060.1"/>
    <property type="molecule type" value="Genomic_DNA"/>
</dbReference>
<accession>A0A383VAU4</accession>
<dbReference type="PROSITE" id="PS50042">
    <property type="entry name" value="CNMP_BINDING_3"/>
    <property type="match status" value="1"/>
</dbReference>
<feature type="compositionally biased region" description="Low complexity" evidence="1">
    <location>
        <begin position="67"/>
        <end position="76"/>
    </location>
</feature>
<dbReference type="CDD" id="cd00038">
    <property type="entry name" value="CAP_ED"/>
    <property type="match status" value="1"/>
</dbReference>
<reference evidence="3 4" key="1">
    <citation type="submission" date="2016-10" db="EMBL/GenBank/DDBJ databases">
        <authorList>
            <person name="Cai Z."/>
        </authorList>
    </citation>
    <scope>NUCLEOTIDE SEQUENCE [LARGE SCALE GENOMIC DNA]</scope>
</reference>
<feature type="non-terminal residue" evidence="3">
    <location>
        <position position="265"/>
    </location>
</feature>
<dbReference type="InterPro" id="IPR000595">
    <property type="entry name" value="cNMP-bd_dom"/>
</dbReference>
<evidence type="ECO:0000313" key="4">
    <source>
        <dbReference type="Proteomes" id="UP000256970"/>
    </source>
</evidence>
<dbReference type="Gene3D" id="2.60.120.10">
    <property type="entry name" value="Jelly Rolls"/>
    <property type="match status" value="1"/>
</dbReference>
<evidence type="ECO:0000256" key="1">
    <source>
        <dbReference type="SAM" id="MobiDB-lite"/>
    </source>
</evidence>
<dbReference type="InterPro" id="IPR014710">
    <property type="entry name" value="RmlC-like_jellyroll"/>
</dbReference>
<sequence length="265" mass="27858">MQLGGALQGQQLRSARQLHRPCLRPAAATGIASNRRAASSAAACAGSSSDARLHAAGVPHGVATLHQQQQQQQQQQQRRRHVVAGASSLSLPDPSGDGSSSSSSSSQARGPTPIVSDAGNTMDPQVVASWLREYLPFKLLSESSVALLAELMEVEFVPANKLLAREGSTPAELVVVRQGSIRVSGENMPVPLDAGPGASCFLIELLLGQPTTSTVRTSSDCVLWVVRGPALMALAARRPDLVLELGLKMSQDLAQQVEAMEANMQ</sequence>
<evidence type="ECO:0000313" key="3">
    <source>
        <dbReference type="EMBL" id="SZX62060.1"/>
    </source>
</evidence>
<dbReference type="InterPro" id="IPR018490">
    <property type="entry name" value="cNMP-bd_dom_sf"/>
</dbReference>
<dbReference type="SUPFAM" id="SSF51206">
    <property type="entry name" value="cAMP-binding domain-like"/>
    <property type="match status" value="1"/>
</dbReference>
<feature type="region of interest" description="Disordered" evidence="1">
    <location>
        <begin position="65"/>
        <end position="120"/>
    </location>
</feature>
<dbReference type="Proteomes" id="UP000256970">
    <property type="component" value="Unassembled WGS sequence"/>
</dbReference>
<feature type="domain" description="Cyclic nucleotide-binding" evidence="2">
    <location>
        <begin position="136"/>
        <end position="226"/>
    </location>
</feature>
<gene>
    <name evidence="3" type="ORF">BQ4739_LOCUS2603</name>
</gene>
<dbReference type="SMART" id="SM00100">
    <property type="entry name" value="cNMP"/>
    <property type="match status" value="1"/>
</dbReference>
<dbReference type="AlphaFoldDB" id="A0A383VAU4"/>
<proteinExistence type="predicted"/>
<evidence type="ECO:0000259" key="2">
    <source>
        <dbReference type="PROSITE" id="PS50042"/>
    </source>
</evidence>
<dbReference type="Pfam" id="PF00027">
    <property type="entry name" value="cNMP_binding"/>
    <property type="match status" value="1"/>
</dbReference>
<name>A0A383VAU4_TETOB</name>
<feature type="compositionally biased region" description="Low complexity" evidence="1">
    <location>
        <begin position="87"/>
        <end position="106"/>
    </location>
</feature>
<protein>
    <recommendedName>
        <fullName evidence="2">Cyclic nucleotide-binding domain-containing protein</fullName>
    </recommendedName>
</protein>
<keyword evidence="4" id="KW-1185">Reference proteome</keyword>